<keyword evidence="2" id="KW-1133">Transmembrane helix</keyword>
<accession>A0A1Q3CB10</accession>
<comment type="caution">
    <text evidence="3">The sequence shown here is derived from an EMBL/GenBank/DDBJ whole genome shotgun (WGS) entry which is preliminary data.</text>
</comment>
<sequence>MSSQPQQQVMVYPNTVTGQPPPAASHSNGSFGTVFIVLAVIVVISAIACCLGRMCTRRFRQEKLPKQKQSSRPKDREKRDLEFGFDDRIPTGKPAGNGEPRGFKVAENGDFMRGEARGIFRVPESGDIRGEAKPDYDGELRASA</sequence>
<evidence type="ECO:0000256" key="1">
    <source>
        <dbReference type="SAM" id="MobiDB-lite"/>
    </source>
</evidence>
<protein>
    <recommendedName>
        <fullName evidence="5">Transmembrane protein</fullName>
    </recommendedName>
</protein>
<evidence type="ECO:0000313" key="3">
    <source>
        <dbReference type="EMBL" id="GAV77417.1"/>
    </source>
</evidence>
<feature type="compositionally biased region" description="Basic and acidic residues" evidence="1">
    <location>
        <begin position="110"/>
        <end position="144"/>
    </location>
</feature>
<dbReference type="Proteomes" id="UP000187406">
    <property type="component" value="Unassembled WGS sequence"/>
</dbReference>
<reference evidence="4" key="1">
    <citation type="submission" date="2016-04" db="EMBL/GenBank/DDBJ databases">
        <title>Cephalotus genome sequencing.</title>
        <authorList>
            <person name="Fukushima K."/>
            <person name="Hasebe M."/>
            <person name="Fang X."/>
        </authorList>
    </citation>
    <scope>NUCLEOTIDE SEQUENCE [LARGE SCALE GENOMIC DNA]</scope>
    <source>
        <strain evidence="4">cv. St1</strain>
    </source>
</reference>
<dbReference type="PANTHER" id="PTHR33429">
    <property type="entry name" value="OS02G0708000 PROTEIN-RELATED"/>
    <property type="match status" value="1"/>
</dbReference>
<proteinExistence type="predicted"/>
<name>A0A1Q3CB10_CEPFO</name>
<dbReference type="PANTHER" id="PTHR33429:SF7">
    <property type="entry name" value="OS02G0708000 PROTEIN"/>
    <property type="match status" value="1"/>
</dbReference>
<evidence type="ECO:0000256" key="2">
    <source>
        <dbReference type="SAM" id="Phobius"/>
    </source>
</evidence>
<evidence type="ECO:0000313" key="4">
    <source>
        <dbReference type="Proteomes" id="UP000187406"/>
    </source>
</evidence>
<feature type="region of interest" description="Disordered" evidence="1">
    <location>
        <begin position="60"/>
        <end position="144"/>
    </location>
</feature>
<keyword evidence="2" id="KW-0472">Membrane</keyword>
<keyword evidence="2" id="KW-0812">Transmembrane</keyword>
<feature type="compositionally biased region" description="Basic and acidic residues" evidence="1">
    <location>
        <begin position="72"/>
        <end position="90"/>
    </location>
</feature>
<dbReference type="OrthoDB" id="1906668at2759"/>
<feature type="transmembrane region" description="Helical" evidence="2">
    <location>
        <begin position="31"/>
        <end position="51"/>
    </location>
</feature>
<dbReference type="AlphaFoldDB" id="A0A1Q3CB10"/>
<organism evidence="3 4">
    <name type="scientific">Cephalotus follicularis</name>
    <name type="common">Albany pitcher plant</name>
    <dbReference type="NCBI Taxonomy" id="3775"/>
    <lineage>
        <taxon>Eukaryota</taxon>
        <taxon>Viridiplantae</taxon>
        <taxon>Streptophyta</taxon>
        <taxon>Embryophyta</taxon>
        <taxon>Tracheophyta</taxon>
        <taxon>Spermatophyta</taxon>
        <taxon>Magnoliopsida</taxon>
        <taxon>eudicotyledons</taxon>
        <taxon>Gunneridae</taxon>
        <taxon>Pentapetalae</taxon>
        <taxon>rosids</taxon>
        <taxon>fabids</taxon>
        <taxon>Oxalidales</taxon>
        <taxon>Cephalotaceae</taxon>
        <taxon>Cephalotus</taxon>
    </lineage>
</organism>
<evidence type="ECO:0008006" key="5">
    <source>
        <dbReference type="Google" id="ProtNLM"/>
    </source>
</evidence>
<dbReference type="InParanoid" id="A0A1Q3CB10"/>
<keyword evidence="4" id="KW-1185">Reference proteome</keyword>
<dbReference type="EMBL" id="BDDD01001620">
    <property type="protein sequence ID" value="GAV77417.1"/>
    <property type="molecule type" value="Genomic_DNA"/>
</dbReference>
<gene>
    <name evidence="3" type="ORF">CFOL_v3_20888</name>
</gene>